<feature type="chain" id="PRO_5045522411" evidence="1">
    <location>
        <begin position="32"/>
        <end position="356"/>
    </location>
</feature>
<gene>
    <name evidence="2" type="ORF">KGQ91_13970</name>
</gene>
<dbReference type="PROSITE" id="PS51257">
    <property type="entry name" value="PROKAR_LIPOPROTEIN"/>
    <property type="match status" value="1"/>
</dbReference>
<organism evidence="2 3">
    <name type="scientific">Modicisalibacter tunisiensis</name>
    <dbReference type="NCBI Taxonomy" id="390637"/>
    <lineage>
        <taxon>Bacteria</taxon>
        <taxon>Pseudomonadati</taxon>
        <taxon>Pseudomonadota</taxon>
        <taxon>Gammaproteobacteria</taxon>
        <taxon>Oceanospirillales</taxon>
        <taxon>Halomonadaceae</taxon>
        <taxon>Modicisalibacter</taxon>
    </lineage>
</organism>
<evidence type="ECO:0000313" key="2">
    <source>
        <dbReference type="EMBL" id="MBZ9568776.1"/>
    </source>
</evidence>
<evidence type="ECO:0000256" key="1">
    <source>
        <dbReference type="SAM" id="SignalP"/>
    </source>
</evidence>
<dbReference type="Proteomes" id="UP001319883">
    <property type="component" value="Unassembled WGS sequence"/>
</dbReference>
<feature type="signal peptide" evidence="1">
    <location>
        <begin position="1"/>
        <end position="31"/>
    </location>
</feature>
<dbReference type="InterPro" id="IPR021431">
    <property type="entry name" value="DUF3080"/>
</dbReference>
<evidence type="ECO:0000313" key="3">
    <source>
        <dbReference type="Proteomes" id="UP001319883"/>
    </source>
</evidence>
<dbReference type="RefSeq" id="WP_224421267.1">
    <property type="nucleotide sequence ID" value="NZ_JAGXFD010000001.1"/>
</dbReference>
<protein>
    <submittedName>
        <fullName evidence="2">DUF3080 family protein</fullName>
    </submittedName>
</protein>
<accession>A0ABS7X3S7</accession>
<dbReference type="EMBL" id="JAGXFD010000001">
    <property type="protein sequence ID" value="MBZ9568776.1"/>
    <property type="molecule type" value="Genomic_DNA"/>
</dbReference>
<keyword evidence="1" id="KW-0732">Signal</keyword>
<dbReference type="Pfam" id="PF11279">
    <property type="entry name" value="DUF3080"/>
    <property type="match status" value="1"/>
</dbReference>
<comment type="caution">
    <text evidence="2">The sequence shown here is derived from an EMBL/GenBank/DDBJ whole genome shotgun (WGS) entry which is preliminary data.</text>
</comment>
<keyword evidence="3" id="KW-1185">Reference proteome</keyword>
<sequence>MGTDRRRAWRRPGRVLLGLALLSLSGCGDPAADQRLAAWQAGLAQALDVAPPATPSPPNIGAFPERDARLFPVAETREGLLDVYALRRCDIVKLVARRNSQLGKVAPASQRWLYELTLWRRLQACWNGPAAQALAAEDRQRLGHLLERKTRQLPRVSWNALFDAEEWVGTFSRASSPLPPDADPGRALAALAYLRRMVVHQFDPRWTPTSADLEGHLKALRQAPFTAEVLRALLLATQRLEDLDRQLAGAACSPDNAAALNAALASPAVRRGHAYLARLAEQGRRWLTAVNALLDAYPLARPAVTRYRRRWLSLDAPAAPWPRFRVALARHAARIASLRRDCATPGASGASTADGA</sequence>
<reference evidence="2 3" key="1">
    <citation type="submission" date="2021-05" db="EMBL/GenBank/DDBJ databases">
        <title>Petroleum and Energy Research Collection (APPE): ex situ preservation of microbial diversity associated with the oil industry and exploitation of its biotechnological potential.</title>
        <authorList>
            <person name="Paixao C.T.M."/>
            <person name="Gomes M.B."/>
            <person name="Oliveira V.M."/>
        </authorList>
    </citation>
    <scope>NUCLEOTIDE SEQUENCE [LARGE SCALE GENOMIC DNA]</scope>
    <source>
        <strain evidence="2 3">LIT2</strain>
    </source>
</reference>
<name>A0ABS7X3S7_9GAMM</name>
<proteinExistence type="predicted"/>